<dbReference type="PANTHER" id="PTHR21738">
    <property type="entry name" value="RIBOSOMAL RNA PROCESSING PROTEIN 36 HOMOLOG"/>
    <property type="match status" value="1"/>
</dbReference>
<evidence type="ECO:0000256" key="4">
    <source>
        <dbReference type="ARBA" id="ARBA00022552"/>
    </source>
</evidence>
<keyword evidence="3 9" id="KW-0690">Ribosome biogenesis</keyword>
<accession>A0A167F3X3</accession>
<dbReference type="KEGG" id="slb:AWJ20_2409"/>
<dbReference type="EMBL" id="CP014503">
    <property type="protein sequence ID" value="ANB14798.1"/>
    <property type="molecule type" value="Genomic_DNA"/>
</dbReference>
<evidence type="ECO:0000256" key="10">
    <source>
        <dbReference type="SAM" id="Coils"/>
    </source>
</evidence>
<evidence type="ECO:0000256" key="8">
    <source>
        <dbReference type="ARBA" id="ARBA00025053"/>
    </source>
</evidence>
<dbReference type="PANTHER" id="PTHR21738:SF0">
    <property type="entry name" value="RIBOSOMAL RNA PROCESSING PROTEIN 36 HOMOLOG"/>
    <property type="match status" value="1"/>
</dbReference>
<dbReference type="Pfam" id="PF06102">
    <property type="entry name" value="RRP36"/>
    <property type="match status" value="1"/>
</dbReference>
<evidence type="ECO:0000256" key="3">
    <source>
        <dbReference type="ARBA" id="ARBA00022517"/>
    </source>
</evidence>
<dbReference type="GeneID" id="30034317"/>
<sequence length="229" mass="26755">MLIIDIKSLSFGALSKAQKSLEEEQRRYDSEEDEQGNSDSDSDGPPEESSASSSGSHKRRSKHAPAESSFKKPVSWIREVPGLVNKKTSSSLYRDIRFDPAYGKSDLQETRKNYAFLNEYREKELQDMKKMVKTTKDENEKSKLKTAIQALESRLKTFKDRDFEREVIAKHTKEARKNNYHLKKSELKKLVLTEKFKTMKKKDVNHALERRRKKNTAKERKQMPLQRRA</sequence>
<comment type="subunit">
    <text evidence="9">Associates with 90S and pre-40S pre-ribosomal particles.</text>
</comment>
<dbReference type="OrthoDB" id="448446at2759"/>
<name>A0A167F3X3_9ASCO</name>
<dbReference type="Proteomes" id="UP000189580">
    <property type="component" value="Chromosome b"/>
</dbReference>
<feature type="region of interest" description="Disordered" evidence="11">
    <location>
        <begin position="202"/>
        <end position="229"/>
    </location>
</feature>
<comment type="subcellular location">
    <subcellularLocation>
        <location evidence="1 9">Nucleus</location>
        <location evidence="1 9">Nucleolus</location>
    </subcellularLocation>
</comment>
<evidence type="ECO:0000256" key="2">
    <source>
        <dbReference type="ARBA" id="ARBA00009418"/>
    </source>
</evidence>
<evidence type="ECO:0000313" key="13">
    <source>
        <dbReference type="Proteomes" id="UP000189580"/>
    </source>
</evidence>
<keyword evidence="4 9" id="KW-0698">rRNA processing</keyword>
<dbReference type="AlphaFoldDB" id="A0A167F3X3"/>
<feature type="coiled-coil region" evidence="10">
    <location>
        <begin position="125"/>
        <end position="161"/>
    </location>
</feature>
<dbReference type="GO" id="GO:0030686">
    <property type="term" value="C:90S preribosome"/>
    <property type="evidence" value="ECO:0007669"/>
    <property type="project" value="EnsemblFungi"/>
</dbReference>
<evidence type="ECO:0000256" key="7">
    <source>
        <dbReference type="ARBA" id="ARBA00023274"/>
    </source>
</evidence>
<evidence type="ECO:0000313" key="12">
    <source>
        <dbReference type="EMBL" id="ANB14798.1"/>
    </source>
</evidence>
<reference evidence="12 13" key="1">
    <citation type="submission" date="2016-02" db="EMBL/GenBank/DDBJ databases">
        <title>Complete genome sequence and transcriptome regulation of the pentose utilising yeast Sugiyamaella lignohabitans.</title>
        <authorList>
            <person name="Bellasio M."/>
            <person name="Peymann A."/>
            <person name="Valli M."/>
            <person name="Sipitzky M."/>
            <person name="Graf A."/>
            <person name="Sauer M."/>
            <person name="Marx H."/>
            <person name="Mattanovich D."/>
        </authorList>
    </citation>
    <scope>NUCLEOTIDE SEQUENCE [LARGE SCALE GENOMIC DNA]</scope>
    <source>
        <strain evidence="12 13">CBS 10342</strain>
    </source>
</reference>
<keyword evidence="7 9" id="KW-0687">Ribonucleoprotein</keyword>
<proteinExistence type="inferred from homology"/>
<evidence type="ECO:0000256" key="11">
    <source>
        <dbReference type="SAM" id="MobiDB-lite"/>
    </source>
</evidence>
<dbReference type="GO" id="GO:0032040">
    <property type="term" value="C:small-subunit processome"/>
    <property type="evidence" value="ECO:0007669"/>
    <property type="project" value="EnsemblFungi"/>
</dbReference>
<keyword evidence="6 9" id="KW-0539">Nucleus</keyword>
<keyword evidence="5 10" id="KW-0175">Coiled coil</keyword>
<comment type="similarity">
    <text evidence="2 9">Belongs to the RRP36 family.</text>
</comment>
<feature type="compositionally biased region" description="Basic and acidic residues" evidence="11">
    <location>
        <begin position="19"/>
        <end position="29"/>
    </location>
</feature>
<keyword evidence="13" id="KW-1185">Reference proteome</keyword>
<feature type="region of interest" description="Disordered" evidence="11">
    <location>
        <begin position="16"/>
        <end position="71"/>
    </location>
</feature>
<evidence type="ECO:0000256" key="1">
    <source>
        <dbReference type="ARBA" id="ARBA00004604"/>
    </source>
</evidence>
<evidence type="ECO:0000256" key="6">
    <source>
        <dbReference type="ARBA" id="ARBA00023242"/>
    </source>
</evidence>
<dbReference type="RefSeq" id="XP_018737275.1">
    <property type="nucleotide sequence ID" value="XM_018879350.1"/>
</dbReference>
<comment type="function">
    <text evidence="8 9">Component of the 90S pre-ribosome involved in the maturation of rRNAs. Required for early cleavages of the pre-RNAs in the 40S ribosomal subunit maturation pathway.</text>
</comment>
<dbReference type="InterPro" id="IPR009292">
    <property type="entry name" value="RRP36"/>
</dbReference>
<evidence type="ECO:0000256" key="9">
    <source>
        <dbReference type="RuleBase" id="RU368027"/>
    </source>
</evidence>
<protein>
    <recommendedName>
        <fullName evidence="9">rRNA biogenesis protein RRP36</fullName>
    </recommendedName>
</protein>
<evidence type="ECO:0000256" key="5">
    <source>
        <dbReference type="ARBA" id="ARBA00023054"/>
    </source>
</evidence>
<organism evidence="12 13">
    <name type="scientific">Sugiyamaella lignohabitans</name>
    <dbReference type="NCBI Taxonomy" id="796027"/>
    <lineage>
        <taxon>Eukaryota</taxon>
        <taxon>Fungi</taxon>
        <taxon>Dikarya</taxon>
        <taxon>Ascomycota</taxon>
        <taxon>Saccharomycotina</taxon>
        <taxon>Dipodascomycetes</taxon>
        <taxon>Dipodascales</taxon>
        <taxon>Trichomonascaceae</taxon>
        <taxon>Sugiyamaella</taxon>
    </lineage>
</organism>
<gene>
    <name evidence="12" type="primary">RRP36</name>
    <name evidence="12" type="ORF">AWJ20_2409</name>
</gene>
<dbReference type="GO" id="GO:0000462">
    <property type="term" value="P:maturation of SSU-rRNA from tricistronic rRNA transcript (SSU-rRNA, 5.8S rRNA, LSU-rRNA)"/>
    <property type="evidence" value="ECO:0007669"/>
    <property type="project" value="EnsemblFungi"/>
</dbReference>
<feature type="compositionally biased region" description="Acidic residues" evidence="11">
    <location>
        <begin position="30"/>
        <end position="46"/>
    </location>
</feature>